<dbReference type="Gene3D" id="3.30.710.10">
    <property type="entry name" value="Potassium Channel Kv1.1, Chain A"/>
    <property type="match status" value="1"/>
</dbReference>
<name>A0A6A5QFD8_AMPQU</name>
<feature type="domain" description="BTB" evidence="1">
    <location>
        <begin position="1"/>
        <end position="67"/>
    </location>
</feature>
<keyword evidence="3" id="KW-1185">Reference proteome</keyword>
<dbReference type="InterPro" id="IPR000210">
    <property type="entry name" value="BTB/POZ_dom"/>
</dbReference>
<dbReference type="Proteomes" id="UP000800096">
    <property type="component" value="Unassembled WGS sequence"/>
</dbReference>
<evidence type="ECO:0000313" key="3">
    <source>
        <dbReference type="Proteomes" id="UP000800096"/>
    </source>
</evidence>
<dbReference type="EMBL" id="ML979137">
    <property type="protein sequence ID" value="KAF1914381.1"/>
    <property type="molecule type" value="Genomic_DNA"/>
</dbReference>
<gene>
    <name evidence="2" type="ORF">BDU57DRAFT_578540</name>
</gene>
<evidence type="ECO:0000313" key="2">
    <source>
        <dbReference type="EMBL" id="KAF1914381.1"/>
    </source>
</evidence>
<protein>
    <recommendedName>
        <fullName evidence="1">BTB domain-containing protein</fullName>
    </recommendedName>
</protein>
<organism evidence="2 3">
    <name type="scientific">Ampelomyces quisqualis</name>
    <name type="common">Powdery mildew agent</name>
    <dbReference type="NCBI Taxonomy" id="50730"/>
    <lineage>
        <taxon>Eukaryota</taxon>
        <taxon>Fungi</taxon>
        <taxon>Dikarya</taxon>
        <taxon>Ascomycota</taxon>
        <taxon>Pezizomycotina</taxon>
        <taxon>Dothideomycetes</taxon>
        <taxon>Pleosporomycetidae</taxon>
        <taxon>Pleosporales</taxon>
        <taxon>Pleosporineae</taxon>
        <taxon>Phaeosphaeriaceae</taxon>
        <taxon>Ampelomyces</taxon>
    </lineage>
</organism>
<dbReference type="PROSITE" id="PS50097">
    <property type="entry name" value="BTB"/>
    <property type="match status" value="1"/>
</dbReference>
<dbReference type="OrthoDB" id="3765804at2759"/>
<evidence type="ECO:0000259" key="1">
    <source>
        <dbReference type="PROSITE" id="PS50097"/>
    </source>
</evidence>
<sequence>ARDGSTSMQDYNLHTSVLRHRSEYFNTKLKELKPNPRNPVTTFDVESLAAFECFTVWLYQGTLTRPSATQDLSRMIICQIYIFGTRAESPHLQNAALDAFVDKTLHDDAVPHIVFNYLYSNAHNSALWDIALDFLWHCGTKREFSVSEFLEREGATVCGWYHNHPAADKRDGWLFWFDLPV</sequence>
<dbReference type="AlphaFoldDB" id="A0A6A5QFD8"/>
<dbReference type="InterPro" id="IPR011333">
    <property type="entry name" value="SKP1/BTB/POZ_sf"/>
</dbReference>
<proteinExistence type="predicted"/>
<accession>A0A6A5QFD8</accession>
<feature type="non-terminal residue" evidence="2">
    <location>
        <position position="1"/>
    </location>
</feature>
<reference evidence="2" key="1">
    <citation type="journal article" date="2020" name="Stud. Mycol.">
        <title>101 Dothideomycetes genomes: a test case for predicting lifestyles and emergence of pathogens.</title>
        <authorList>
            <person name="Haridas S."/>
            <person name="Albert R."/>
            <person name="Binder M."/>
            <person name="Bloem J."/>
            <person name="Labutti K."/>
            <person name="Salamov A."/>
            <person name="Andreopoulos B."/>
            <person name="Baker S."/>
            <person name="Barry K."/>
            <person name="Bills G."/>
            <person name="Bluhm B."/>
            <person name="Cannon C."/>
            <person name="Castanera R."/>
            <person name="Culley D."/>
            <person name="Daum C."/>
            <person name="Ezra D."/>
            <person name="Gonzalez J."/>
            <person name="Henrissat B."/>
            <person name="Kuo A."/>
            <person name="Liang C."/>
            <person name="Lipzen A."/>
            <person name="Lutzoni F."/>
            <person name="Magnuson J."/>
            <person name="Mondo S."/>
            <person name="Nolan M."/>
            <person name="Ohm R."/>
            <person name="Pangilinan J."/>
            <person name="Park H.-J."/>
            <person name="Ramirez L."/>
            <person name="Alfaro M."/>
            <person name="Sun H."/>
            <person name="Tritt A."/>
            <person name="Yoshinaga Y."/>
            <person name="Zwiers L.-H."/>
            <person name="Turgeon B."/>
            <person name="Goodwin S."/>
            <person name="Spatafora J."/>
            <person name="Crous P."/>
            <person name="Grigoriev I."/>
        </authorList>
    </citation>
    <scope>NUCLEOTIDE SEQUENCE</scope>
    <source>
        <strain evidence="2">HMLAC05119</strain>
    </source>
</reference>